<evidence type="ECO:0000313" key="3">
    <source>
        <dbReference type="Proteomes" id="UP001341840"/>
    </source>
</evidence>
<dbReference type="Proteomes" id="UP001341840">
    <property type="component" value="Unassembled WGS sequence"/>
</dbReference>
<sequence>MSELVEALNAIDSLVLKYKFPSDKELKHINRKLKSCWGQSSHEESKKREKKSKHKSKKSSNEAHNAPPPA</sequence>
<feature type="compositionally biased region" description="Basic residues" evidence="1">
    <location>
        <begin position="48"/>
        <end position="58"/>
    </location>
</feature>
<reference evidence="2 3" key="1">
    <citation type="journal article" date="2023" name="Plants (Basel)">
        <title>Bridging the Gap: Combining Genomics and Transcriptomics Approaches to Understand Stylosanthes scabra, an Orphan Legume from the Brazilian Caatinga.</title>
        <authorList>
            <person name="Ferreira-Neto J.R.C."/>
            <person name="da Silva M.D."/>
            <person name="Binneck E."/>
            <person name="de Melo N.F."/>
            <person name="da Silva R.H."/>
            <person name="de Melo A.L.T.M."/>
            <person name="Pandolfi V."/>
            <person name="Bustamante F.O."/>
            <person name="Brasileiro-Vidal A.C."/>
            <person name="Benko-Iseppon A.M."/>
        </authorList>
    </citation>
    <scope>NUCLEOTIDE SEQUENCE [LARGE SCALE GENOMIC DNA]</scope>
    <source>
        <tissue evidence="2">Leaves</tissue>
    </source>
</reference>
<gene>
    <name evidence="2" type="primary">CYCH11_2</name>
    <name evidence="2" type="ORF">PIB30_019650</name>
</gene>
<dbReference type="EMBL" id="JASCZI010060476">
    <property type="protein sequence ID" value="MED6132509.1"/>
    <property type="molecule type" value="Genomic_DNA"/>
</dbReference>
<accession>A0ABU6S8I0</accession>
<name>A0ABU6S8I0_9FABA</name>
<organism evidence="2 3">
    <name type="scientific">Stylosanthes scabra</name>
    <dbReference type="NCBI Taxonomy" id="79078"/>
    <lineage>
        <taxon>Eukaryota</taxon>
        <taxon>Viridiplantae</taxon>
        <taxon>Streptophyta</taxon>
        <taxon>Embryophyta</taxon>
        <taxon>Tracheophyta</taxon>
        <taxon>Spermatophyta</taxon>
        <taxon>Magnoliopsida</taxon>
        <taxon>eudicotyledons</taxon>
        <taxon>Gunneridae</taxon>
        <taxon>Pentapetalae</taxon>
        <taxon>rosids</taxon>
        <taxon>fabids</taxon>
        <taxon>Fabales</taxon>
        <taxon>Fabaceae</taxon>
        <taxon>Papilionoideae</taxon>
        <taxon>50 kb inversion clade</taxon>
        <taxon>dalbergioids sensu lato</taxon>
        <taxon>Dalbergieae</taxon>
        <taxon>Pterocarpus clade</taxon>
        <taxon>Stylosanthes</taxon>
    </lineage>
</organism>
<feature type="region of interest" description="Disordered" evidence="1">
    <location>
        <begin position="36"/>
        <end position="70"/>
    </location>
</feature>
<evidence type="ECO:0000256" key="1">
    <source>
        <dbReference type="SAM" id="MobiDB-lite"/>
    </source>
</evidence>
<comment type="caution">
    <text evidence="2">The sequence shown here is derived from an EMBL/GenBank/DDBJ whole genome shotgun (WGS) entry which is preliminary data.</text>
</comment>
<keyword evidence="3" id="KW-1185">Reference proteome</keyword>
<evidence type="ECO:0000313" key="2">
    <source>
        <dbReference type="EMBL" id="MED6132509.1"/>
    </source>
</evidence>
<protein>
    <submittedName>
        <fullName evidence="2">Cyclin-H1-1</fullName>
    </submittedName>
</protein>
<proteinExistence type="predicted"/>